<reference evidence="2 3" key="1">
    <citation type="submission" date="2020-08" db="EMBL/GenBank/DDBJ databases">
        <title>Genomic Encyclopedia of Type Strains, Phase IV (KMG-IV): sequencing the most valuable type-strain genomes for metagenomic binning, comparative biology and taxonomic classification.</title>
        <authorList>
            <person name="Goeker M."/>
        </authorList>
    </citation>
    <scope>NUCLEOTIDE SEQUENCE [LARGE SCALE GENOMIC DNA]</scope>
    <source>
        <strain evidence="2 3">DSM 102238</strain>
    </source>
</reference>
<feature type="transmembrane region" description="Helical" evidence="1">
    <location>
        <begin position="23"/>
        <end position="47"/>
    </location>
</feature>
<comment type="caution">
    <text evidence="2">The sequence shown here is derived from an EMBL/GenBank/DDBJ whole genome shotgun (WGS) entry which is preliminary data.</text>
</comment>
<proteinExistence type="predicted"/>
<gene>
    <name evidence="2" type="ORF">GGR04_001066</name>
</gene>
<sequence length="72" mass="7977">MFTPIHETHTMPPLRESNRARRAFWLGYGFLFIAGTVFLGSCIASGMENSRIAHLRSQEAFSSFRTANGGGL</sequence>
<accession>A0A7W6EEM5</accession>
<dbReference type="EMBL" id="JACIEK010000001">
    <property type="protein sequence ID" value="MBB3997245.1"/>
    <property type="molecule type" value="Genomic_DNA"/>
</dbReference>
<dbReference type="AlphaFoldDB" id="A0A7W6EEM5"/>
<organism evidence="2 3">
    <name type="scientific">Aureimonas pseudogalii</name>
    <dbReference type="NCBI Taxonomy" id="1744844"/>
    <lineage>
        <taxon>Bacteria</taxon>
        <taxon>Pseudomonadati</taxon>
        <taxon>Pseudomonadota</taxon>
        <taxon>Alphaproteobacteria</taxon>
        <taxon>Hyphomicrobiales</taxon>
        <taxon>Aurantimonadaceae</taxon>
        <taxon>Aureimonas</taxon>
    </lineage>
</organism>
<evidence type="ECO:0000256" key="1">
    <source>
        <dbReference type="SAM" id="Phobius"/>
    </source>
</evidence>
<dbReference type="Proteomes" id="UP000542776">
    <property type="component" value="Unassembled WGS sequence"/>
</dbReference>
<keyword evidence="3" id="KW-1185">Reference proteome</keyword>
<protein>
    <submittedName>
        <fullName evidence="2">Uncharacterized protein</fullName>
    </submittedName>
</protein>
<keyword evidence="1" id="KW-0812">Transmembrane</keyword>
<keyword evidence="1" id="KW-1133">Transmembrane helix</keyword>
<keyword evidence="1" id="KW-0472">Membrane</keyword>
<name>A0A7W6EEM5_9HYPH</name>
<evidence type="ECO:0000313" key="3">
    <source>
        <dbReference type="Proteomes" id="UP000542776"/>
    </source>
</evidence>
<evidence type="ECO:0000313" key="2">
    <source>
        <dbReference type="EMBL" id="MBB3997245.1"/>
    </source>
</evidence>